<reference evidence="2 3" key="1">
    <citation type="submission" date="2017-11" db="EMBL/GenBank/DDBJ databases">
        <authorList>
            <person name="Seth-Smith MB H."/>
        </authorList>
    </citation>
    <scope>NUCLEOTIDE SEQUENCE [LARGE SCALE GENOMIC DNA]</scope>
    <source>
        <strain evidence="2">E</strain>
    </source>
</reference>
<dbReference type="EMBL" id="LR025743">
    <property type="protein sequence ID" value="VBB13366.1"/>
    <property type="molecule type" value="Genomic_DNA"/>
</dbReference>
<dbReference type="Proteomes" id="UP000268684">
    <property type="component" value="Chromosome II"/>
</dbReference>
<protein>
    <submittedName>
        <fullName evidence="2">Uncharacterized protein</fullName>
    </submittedName>
</protein>
<name>A0AAJ5T5D1_9BURK</name>
<organism evidence="2 3">
    <name type="scientific">Burkholderia stabilis</name>
    <dbReference type="NCBI Taxonomy" id="95485"/>
    <lineage>
        <taxon>Bacteria</taxon>
        <taxon>Pseudomonadati</taxon>
        <taxon>Pseudomonadota</taxon>
        <taxon>Betaproteobacteria</taxon>
        <taxon>Burkholderiales</taxon>
        <taxon>Burkholderiaceae</taxon>
        <taxon>Burkholderia</taxon>
        <taxon>Burkholderia cepacia complex</taxon>
    </lineage>
</organism>
<dbReference type="Proteomes" id="UP000268684">
    <property type="component" value="Chromosome I"/>
</dbReference>
<keyword evidence="3" id="KW-1185">Reference proteome</keyword>
<accession>A0AAJ5T5D1</accession>
<sequence length="81" mass="8948">MNWLVLLAGTHWADVAPEFKLHESGAMCFTICEQVDMTGPLLKLVHRDGPAYVQFASVVAVLEAEDPRSQRAVGFTAKFDN</sequence>
<proteinExistence type="predicted"/>
<evidence type="ECO:0000313" key="2">
    <source>
        <dbReference type="EMBL" id="VBB13366.1"/>
    </source>
</evidence>
<dbReference type="RefSeq" id="WP_122166219.1">
    <property type="nucleotide sequence ID" value="NZ_LR025742.1"/>
</dbReference>
<dbReference type="GeneID" id="71056007"/>
<dbReference type="AlphaFoldDB" id="A0AAJ5T5D1"/>
<gene>
    <name evidence="1" type="ORF">BSTAB16_0777</name>
    <name evidence="2" type="ORF">BSTAB16_3551</name>
</gene>
<evidence type="ECO:0000313" key="1">
    <source>
        <dbReference type="EMBL" id="VBB10670.1"/>
    </source>
</evidence>
<evidence type="ECO:0000313" key="3">
    <source>
        <dbReference type="Proteomes" id="UP000268684"/>
    </source>
</evidence>
<dbReference type="EMBL" id="LR025742">
    <property type="protein sequence ID" value="VBB10670.1"/>
    <property type="molecule type" value="Genomic_DNA"/>
</dbReference>